<dbReference type="Pfam" id="PF05768">
    <property type="entry name" value="Glrx-like"/>
    <property type="match status" value="1"/>
</dbReference>
<dbReference type="EMBL" id="LAZR01015569">
    <property type="protein sequence ID" value="KKM08354.1"/>
    <property type="molecule type" value="Genomic_DNA"/>
</dbReference>
<dbReference type="InterPro" id="IPR052565">
    <property type="entry name" value="Glutaredoxin-like_YDR286C"/>
</dbReference>
<dbReference type="SUPFAM" id="SSF52833">
    <property type="entry name" value="Thioredoxin-like"/>
    <property type="match status" value="1"/>
</dbReference>
<protein>
    <recommendedName>
        <fullName evidence="2">Glutaredoxin domain-containing protein</fullName>
    </recommendedName>
</protein>
<accession>A0A0F9HB60</accession>
<dbReference type="Gene3D" id="3.40.30.10">
    <property type="entry name" value="Glutaredoxin"/>
    <property type="match status" value="1"/>
</dbReference>
<comment type="caution">
    <text evidence="1">The sequence shown here is derived from an EMBL/GenBank/DDBJ whole genome shotgun (WGS) entry which is preliminary data.</text>
</comment>
<dbReference type="InterPro" id="IPR008554">
    <property type="entry name" value="Glutaredoxin-like"/>
</dbReference>
<dbReference type="AlphaFoldDB" id="A0A0F9HB60"/>
<evidence type="ECO:0008006" key="2">
    <source>
        <dbReference type="Google" id="ProtNLM"/>
    </source>
</evidence>
<organism evidence="1">
    <name type="scientific">marine sediment metagenome</name>
    <dbReference type="NCBI Taxonomy" id="412755"/>
    <lineage>
        <taxon>unclassified sequences</taxon>
        <taxon>metagenomes</taxon>
        <taxon>ecological metagenomes</taxon>
    </lineage>
</organism>
<name>A0A0F9HB60_9ZZZZ</name>
<dbReference type="InterPro" id="IPR036249">
    <property type="entry name" value="Thioredoxin-like_sf"/>
</dbReference>
<dbReference type="PANTHER" id="PTHR33558:SF1">
    <property type="entry name" value="GLUTAREDOXIN-LIKE PROTEIN C5ORF63 HOMOLOG"/>
    <property type="match status" value="1"/>
</dbReference>
<dbReference type="PANTHER" id="PTHR33558">
    <property type="entry name" value="GLUTAREDOXIN-LIKE PROTEIN C5ORF63 HOMOLOG"/>
    <property type="match status" value="1"/>
</dbReference>
<gene>
    <name evidence="1" type="ORF">LCGC14_1724590</name>
</gene>
<sequence>MVSVNKLKLYTKPGCWLCDTAEDMLNGQRQKYSLEIERVDITSDDKIFALYRFDIPVIEFPDGATLHGRIKKNDLLWRLDDLEK</sequence>
<evidence type="ECO:0000313" key="1">
    <source>
        <dbReference type="EMBL" id="KKM08354.1"/>
    </source>
</evidence>
<proteinExistence type="predicted"/>
<reference evidence="1" key="1">
    <citation type="journal article" date="2015" name="Nature">
        <title>Complex archaea that bridge the gap between prokaryotes and eukaryotes.</title>
        <authorList>
            <person name="Spang A."/>
            <person name="Saw J.H."/>
            <person name="Jorgensen S.L."/>
            <person name="Zaremba-Niedzwiedzka K."/>
            <person name="Martijn J."/>
            <person name="Lind A.E."/>
            <person name="van Eijk R."/>
            <person name="Schleper C."/>
            <person name="Guy L."/>
            <person name="Ettema T.J."/>
        </authorList>
    </citation>
    <scope>NUCLEOTIDE SEQUENCE</scope>
</reference>